<reference evidence="1" key="1">
    <citation type="submission" date="2018-04" db="EMBL/GenBank/DDBJ databases">
        <title>WGS assembly of Panicum hallii.</title>
        <authorList>
            <person name="Lovell J."/>
            <person name="Jenkins J."/>
            <person name="Lowry D."/>
            <person name="Mamidi S."/>
            <person name="Sreedasyam A."/>
            <person name="Weng X."/>
            <person name="Barry K."/>
            <person name="Bonette J."/>
            <person name="Campitelli B."/>
            <person name="Daum C."/>
            <person name="Gordon S."/>
            <person name="Gould B."/>
            <person name="Lipzen A."/>
            <person name="Macqueen A."/>
            <person name="Palacio-Mejia J."/>
            <person name="Plott C."/>
            <person name="Shakirov E."/>
            <person name="Shu S."/>
            <person name="Yoshinaga Y."/>
            <person name="Zane M."/>
            <person name="Rokhsar D."/>
            <person name="Grimwood J."/>
            <person name="Schmutz J."/>
            <person name="Juenger T."/>
        </authorList>
    </citation>
    <scope>NUCLEOTIDE SEQUENCE [LARGE SCALE GENOMIC DNA]</scope>
    <source>
        <strain evidence="1">FIL2</strain>
    </source>
</reference>
<organism evidence="1">
    <name type="scientific">Panicum hallii</name>
    <dbReference type="NCBI Taxonomy" id="206008"/>
    <lineage>
        <taxon>Eukaryota</taxon>
        <taxon>Viridiplantae</taxon>
        <taxon>Streptophyta</taxon>
        <taxon>Embryophyta</taxon>
        <taxon>Tracheophyta</taxon>
        <taxon>Spermatophyta</taxon>
        <taxon>Magnoliopsida</taxon>
        <taxon>Liliopsida</taxon>
        <taxon>Poales</taxon>
        <taxon>Poaceae</taxon>
        <taxon>PACMAD clade</taxon>
        <taxon>Panicoideae</taxon>
        <taxon>Panicodae</taxon>
        <taxon>Paniceae</taxon>
        <taxon>Panicinae</taxon>
        <taxon>Panicum</taxon>
        <taxon>Panicum sect. Panicum</taxon>
    </lineage>
</organism>
<proteinExistence type="predicted"/>
<name>A0A2T8KXT8_9POAL</name>
<dbReference type="EMBL" id="CM008046">
    <property type="protein sequence ID" value="PVH67000.1"/>
    <property type="molecule type" value="Genomic_DNA"/>
</dbReference>
<dbReference type="Proteomes" id="UP000243499">
    <property type="component" value="Chromosome 1"/>
</dbReference>
<protein>
    <submittedName>
        <fullName evidence="1">Uncharacterized protein</fullName>
    </submittedName>
</protein>
<accession>A0A2T8KXT8</accession>
<gene>
    <name evidence="1" type="ORF">PAHAL_1G405900</name>
</gene>
<dbReference type="AlphaFoldDB" id="A0A2T8KXT8"/>
<evidence type="ECO:0000313" key="1">
    <source>
        <dbReference type="EMBL" id="PVH67000.1"/>
    </source>
</evidence>
<dbReference type="Gramene" id="PVH67000">
    <property type="protein sequence ID" value="PVH67000"/>
    <property type="gene ID" value="PAHAL_1G405900"/>
</dbReference>
<sequence length="117" mass="13384">MIAVTVAARSDGVDQIRSIRCCCMRPLLRMPAITKQKARMCARRGQERRQTDRSRRHAARGMFHGPEFPDASDLQGLLPCPLRPWIRAAENGGQDVPSFYFCSGEEEDRDRRSTRFC</sequence>